<dbReference type="EMBL" id="LVWI01000081">
    <property type="protein sequence ID" value="OKP80744.1"/>
    <property type="molecule type" value="Genomic_DNA"/>
</dbReference>
<evidence type="ECO:0000313" key="4">
    <source>
        <dbReference type="Proteomes" id="UP000186058"/>
    </source>
</evidence>
<dbReference type="InterPro" id="IPR036265">
    <property type="entry name" value="HIT-like_sf"/>
</dbReference>
<dbReference type="Pfam" id="PF11969">
    <property type="entry name" value="DcpS_C"/>
    <property type="match status" value="1"/>
</dbReference>
<feature type="short sequence motif" description="Histidine triad motif" evidence="1">
    <location>
        <begin position="78"/>
        <end position="82"/>
    </location>
</feature>
<feature type="domain" description="HIT" evidence="2">
    <location>
        <begin position="1"/>
        <end position="90"/>
    </location>
</feature>
<proteinExistence type="predicted"/>
<organism evidence="3 4">
    <name type="scientific">Paenibacillus helianthi</name>
    <dbReference type="NCBI Taxonomy" id="1349432"/>
    <lineage>
        <taxon>Bacteria</taxon>
        <taxon>Bacillati</taxon>
        <taxon>Bacillota</taxon>
        <taxon>Bacilli</taxon>
        <taxon>Bacillales</taxon>
        <taxon>Paenibacillaceae</taxon>
        <taxon>Paenibacillus</taxon>
    </lineage>
</organism>
<evidence type="ECO:0000313" key="3">
    <source>
        <dbReference type="EMBL" id="OKP80744.1"/>
    </source>
</evidence>
<evidence type="ECO:0000259" key="2">
    <source>
        <dbReference type="PROSITE" id="PS51084"/>
    </source>
</evidence>
<gene>
    <name evidence="3" type="ORF">A3844_27060</name>
</gene>
<accession>A0ABX3EG12</accession>
<dbReference type="GO" id="GO:0016787">
    <property type="term" value="F:hydrolase activity"/>
    <property type="evidence" value="ECO:0007669"/>
    <property type="project" value="UniProtKB-KW"/>
</dbReference>
<keyword evidence="4" id="KW-1185">Reference proteome</keyword>
<comment type="caution">
    <text evidence="3">The sequence shown here is derived from an EMBL/GenBank/DDBJ whole genome shotgun (WGS) entry which is preliminary data.</text>
</comment>
<sequence length="90" mass="10446">MKENREWQGGFILKPFYPVHIVAVPKKHISSLLTLQESDNETLLEMIRVIQQVAARVTEQYGACKVTTNLGKYQDSKHLHWHICFGEPLR</sequence>
<protein>
    <submittedName>
        <fullName evidence="3">HIT family hydrolase</fullName>
    </submittedName>
</protein>
<dbReference type="Gene3D" id="3.30.428.10">
    <property type="entry name" value="HIT-like"/>
    <property type="match status" value="1"/>
</dbReference>
<evidence type="ECO:0000256" key="1">
    <source>
        <dbReference type="PROSITE-ProRule" id="PRU00464"/>
    </source>
</evidence>
<keyword evidence="3" id="KW-0378">Hydrolase</keyword>
<dbReference type="Proteomes" id="UP000186058">
    <property type="component" value="Unassembled WGS sequence"/>
</dbReference>
<dbReference type="InterPro" id="IPR011146">
    <property type="entry name" value="HIT-like"/>
</dbReference>
<dbReference type="SUPFAM" id="SSF54197">
    <property type="entry name" value="HIT-like"/>
    <property type="match status" value="1"/>
</dbReference>
<name>A0ABX3EG12_9BACL</name>
<dbReference type="PROSITE" id="PS51084">
    <property type="entry name" value="HIT_2"/>
    <property type="match status" value="1"/>
</dbReference>
<reference evidence="3 4" key="1">
    <citation type="submission" date="2016-03" db="EMBL/GenBank/DDBJ databases">
        <authorList>
            <person name="Sant'Anna F.H."/>
            <person name="Ambrosini A."/>
            <person name="Souza R."/>
            <person name="Bach E."/>
            <person name="Fernandes G."/>
            <person name="Balsanelli E."/>
            <person name="Baura V.A."/>
            <person name="Souza E.M."/>
            <person name="Passaglia L."/>
        </authorList>
    </citation>
    <scope>NUCLEOTIDE SEQUENCE [LARGE SCALE GENOMIC DNA]</scope>
    <source>
        <strain evidence="3 4">P26E</strain>
    </source>
</reference>